<dbReference type="OrthoDB" id="9780724at2"/>
<organism evidence="3 4">
    <name type="scientific">Persicimonas caeni</name>
    <dbReference type="NCBI Taxonomy" id="2292766"/>
    <lineage>
        <taxon>Bacteria</taxon>
        <taxon>Deltaproteobacteria</taxon>
        <taxon>Bradymonadales</taxon>
        <taxon>Bradymonadaceae</taxon>
        <taxon>Persicimonas</taxon>
    </lineage>
</organism>
<dbReference type="EMBL" id="CP041186">
    <property type="protein sequence ID" value="QDG51156.1"/>
    <property type="molecule type" value="Genomic_DNA"/>
</dbReference>
<dbReference type="InterPro" id="IPR036526">
    <property type="entry name" value="C-N_Hydrolase_sf"/>
</dbReference>
<protein>
    <recommendedName>
        <fullName evidence="2">Reverse transcriptase domain-containing protein</fullName>
    </recommendedName>
</protein>
<feature type="region of interest" description="Disordered" evidence="1">
    <location>
        <begin position="1126"/>
        <end position="1152"/>
    </location>
</feature>
<name>A0A4Y6PS53_PERCE</name>
<evidence type="ECO:0000259" key="2">
    <source>
        <dbReference type="PROSITE" id="PS50878"/>
    </source>
</evidence>
<dbReference type="Proteomes" id="UP000315995">
    <property type="component" value="Chromosome"/>
</dbReference>
<accession>A0A5B8Y531</accession>
<dbReference type="PROSITE" id="PS50878">
    <property type="entry name" value="RT_POL"/>
    <property type="match status" value="1"/>
</dbReference>
<sequence length="1672" mass="190174">MLKINAVVVLVQWLIGLTKVCVSQTMSKQGSDESSDDVSYLLSHPLVLHAAWRKLQSWYRFGEIRNEADFIEWQLAPESRLEELGKELATGTYEPSLFPLVPYPKKGGMLRHYTAPRTKDQVAFIVFGVLLAPVMEAVMPNFSFGNRWFRGIFRDNREAEPKWKDRGFSLSDSRLYQPYARAFGLYRRVAHWSTAAKVSAKISQSGATGDALTPDDYPYEKLPPFVREKWWGRYGQGGSKKAYWTSLDLRLAFPTVCIEELRNRFRSVLCDEPVISPNSLTNLEHRDFGVRDISEATSETMTGYPADIRSRLETRATCQRLADTLCDLLQKIRYRTPDPKTPLSIWDDCWKPPHITHELPIQDGSNHPGLPTGLALSNFLLNVYLTPLDWHYLSWLDERVAEPKPDCSIFLRFADDMLLVAPSRKMLLEGIDMLWEGIAAESKKAEPSKLGEPGSNGKCSNLRLNWAKIGPEPVKEVIDKYLEDGSTAAKQCDECEEFYVGTQNPDLVGEQVLADGPAPKPEAAITEEEPAELKDTPSQGELTSVRADDASQACPGLSDWFKDADSDAFDRFNDPYGEHVLRKEKLGPFVTYLVERMSDLSREGFEERFGQPARDRLVDLHELIRFDFDDEQVREDTRRAFAANRLVRAWLPEEDVEEDSRQILEIRRSVRQAMFESPWKFSLWRAVIRAAVRRPMAGEYDALDERERATEWLIEILNDIRLPSPKEDEKDWQEDWAARWYAGGKKRACGNDSVTGERVHLVVSFLRAHFWSCLGQAIAALRYEELRRIEAADPSTWSPLEKSSPRSRSWLFRAVPSSEIPRLLEWLGDFDRWAEVLYPGFDVNSPWGIRPWEASAICQAVLAATTRATVARSCIATVSGNPFLTIAHAKAHDELSELRLPDHEALFQHQGVTRAILRQDGRLVARDADAAEINPWVLLKLVPSPDNSPPAEIQEALAELGKSKEGIALARRLGWLLHVPAEAARSWYEDGGEEGKEPQFQTQLLTSIFEGAGGEFHSLEAYHALHTYADVRLLLHSLNLHRPGHQTGLFSETKPTVHRVLWGRATSHDSLTGWRLNLPEAAAIGLPMRIALAMFREAISAPSVDESEQAHASEYPPTWLVARSEDESNDNRLHNAPEKILAQGRRHQRGESRSILEDVSPKSWIATSSRPEDWEILPHPLYFLPLVLKKPARRDGFWANYETWVHALHFFVCVEGSERFLDRVFDNGFGVVPFADRWWLRRRVHLTPETWRLVEALLRWLEDGGGELKRQQTKLDNDPLQNLIDRLDALDLDRAGARDFLYERVDVRLEANEDFEEVRSICGFPPPPVDKRILPEKLRLGSLEKLADELPVRIGQIDASPDWSTLRRRFPALSRREIQEVCHQIWSTAMREADGKSTLAGSSEGLIVFPELVVPTTETGYLRSIVRQTGRSVLAGLVWSPLRCVTPPHVTSTISKRFLVNEAVLIVPMTHEQTHGYRLTREFRIRKPTPAHLEHGFTQALNATIKSSSKKTTSFEVLPGRKWYRFLHPKWGDFSVGICADLLDPTPWMNLRGEVLHLVLSAFNKDVDLYDKLSWVRAYESYANVVVTNHGSYGGSFAWSPRHSQRKEIARIRGNNLHVVADVEFPVRALKEAQQNGVEWAVERSKRQWMGETLPDGGNFKSPPPGFGERDD</sequence>
<accession>A0A4Y6PS53</accession>
<proteinExistence type="predicted"/>
<evidence type="ECO:0000313" key="3">
    <source>
        <dbReference type="EMBL" id="QDG51156.1"/>
    </source>
</evidence>
<dbReference type="InterPro" id="IPR000477">
    <property type="entry name" value="RT_dom"/>
</dbReference>
<keyword evidence="4" id="KW-1185">Reference proteome</keyword>
<dbReference type="RefSeq" id="WP_141197641.1">
    <property type="nucleotide sequence ID" value="NZ_CP041186.1"/>
</dbReference>
<evidence type="ECO:0000313" key="4">
    <source>
        <dbReference type="Proteomes" id="UP000315995"/>
    </source>
</evidence>
<evidence type="ECO:0000256" key="1">
    <source>
        <dbReference type="SAM" id="MobiDB-lite"/>
    </source>
</evidence>
<feature type="region of interest" description="Disordered" evidence="1">
    <location>
        <begin position="1651"/>
        <end position="1672"/>
    </location>
</feature>
<dbReference type="Gene3D" id="3.60.110.10">
    <property type="entry name" value="Carbon-nitrogen hydrolase"/>
    <property type="match status" value="1"/>
</dbReference>
<gene>
    <name evidence="3" type="ORF">FIV42_10530</name>
</gene>
<reference evidence="3 4" key="1">
    <citation type="submission" date="2019-06" db="EMBL/GenBank/DDBJ databases">
        <title>Persicimonas caeni gen. nov., sp. nov., a predatory bacterium isolated from solar saltern.</title>
        <authorList>
            <person name="Wang S."/>
        </authorList>
    </citation>
    <scope>NUCLEOTIDE SEQUENCE [LARGE SCALE GENOMIC DNA]</scope>
    <source>
        <strain evidence="3 4">YN101</strain>
    </source>
</reference>
<feature type="domain" description="Reverse transcriptase" evidence="2">
    <location>
        <begin position="157"/>
        <end position="471"/>
    </location>
</feature>
<feature type="region of interest" description="Disordered" evidence="1">
    <location>
        <begin position="515"/>
        <end position="541"/>
    </location>
</feature>
<feature type="compositionally biased region" description="Basic and acidic residues" evidence="1">
    <location>
        <begin position="1126"/>
        <end position="1137"/>
    </location>
</feature>
<dbReference type="SUPFAM" id="SSF56317">
    <property type="entry name" value="Carbon-nitrogen hydrolase"/>
    <property type="match status" value="1"/>
</dbReference>